<dbReference type="EMBL" id="JALLPJ020001338">
    <property type="protein sequence ID" value="KAL3769008.1"/>
    <property type="molecule type" value="Genomic_DNA"/>
</dbReference>
<name>A0ABD3MYL6_9STRA</name>
<dbReference type="AlphaFoldDB" id="A0ABD3MYL6"/>
<dbReference type="Proteomes" id="UP001530400">
    <property type="component" value="Unassembled WGS sequence"/>
</dbReference>
<proteinExistence type="predicted"/>
<organism evidence="1 2">
    <name type="scientific">Cyclotella atomus</name>
    <dbReference type="NCBI Taxonomy" id="382360"/>
    <lineage>
        <taxon>Eukaryota</taxon>
        <taxon>Sar</taxon>
        <taxon>Stramenopiles</taxon>
        <taxon>Ochrophyta</taxon>
        <taxon>Bacillariophyta</taxon>
        <taxon>Coscinodiscophyceae</taxon>
        <taxon>Thalassiosirophycidae</taxon>
        <taxon>Stephanodiscales</taxon>
        <taxon>Stephanodiscaceae</taxon>
        <taxon>Cyclotella</taxon>
    </lineage>
</organism>
<reference evidence="1 2" key="1">
    <citation type="submission" date="2024-10" db="EMBL/GenBank/DDBJ databases">
        <title>Updated reference genomes for cyclostephanoid diatoms.</title>
        <authorList>
            <person name="Roberts W.R."/>
            <person name="Alverson A.J."/>
        </authorList>
    </citation>
    <scope>NUCLEOTIDE SEQUENCE [LARGE SCALE GENOMIC DNA]</scope>
    <source>
        <strain evidence="1 2">AJA010-31</strain>
    </source>
</reference>
<sequence length="386" mass="42495">MRPSHLYALSWVIIANDAFASTPRRRKSRRRQIKPVSTKLSAETLRDRWIDVLNSSYDAKNAIRLENRLEEEHYVSAERLADQLLTGLDVHHKLLVDSRQYSPISKVWESIAIGSTGLLLLGPLVMLFVEVLPPNFLSSSVGYITLKLGTFHTSITPYLVPTIETIQASIKDQVIQAQSIIASLPYLLKHARRIELVPLAIKLVRKCIILEAWRHIWIRFYKISKRVWKGTRVGSVKVYTKFVPAWIRRGISSTFKSMVQAQVHGVVGGAIGGIYSSFMGDGMESVMDETPAEGALDGVIESTIDVSVDVVGEKMVDALESVVESGAASTVVDAIAESVSSSFDEISDAIFTAGLTSAIEESVETAANAVSESLDSVMDEVFEGIE</sequence>
<evidence type="ECO:0000313" key="2">
    <source>
        <dbReference type="Proteomes" id="UP001530400"/>
    </source>
</evidence>
<comment type="caution">
    <text evidence="1">The sequence shown here is derived from an EMBL/GenBank/DDBJ whole genome shotgun (WGS) entry which is preliminary data.</text>
</comment>
<accession>A0ABD3MYL6</accession>
<keyword evidence="2" id="KW-1185">Reference proteome</keyword>
<evidence type="ECO:0000313" key="1">
    <source>
        <dbReference type="EMBL" id="KAL3769008.1"/>
    </source>
</evidence>
<gene>
    <name evidence="1" type="ORF">ACHAWO_006774</name>
</gene>
<protein>
    <submittedName>
        <fullName evidence="1">Uncharacterized protein</fullName>
    </submittedName>
</protein>